<dbReference type="InterPro" id="IPR002156">
    <property type="entry name" value="RNaseH_domain"/>
</dbReference>
<dbReference type="GO" id="GO:0003676">
    <property type="term" value="F:nucleic acid binding"/>
    <property type="evidence" value="ECO:0007669"/>
    <property type="project" value="InterPro"/>
</dbReference>
<dbReference type="AlphaFoldDB" id="A0A7J9FQ62"/>
<dbReference type="SUPFAM" id="SSF53098">
    <property type="entry name" value="Ribonuclease H-like"/>
    <property type="match status" value="1"/>
</dbReference>
<feature type="non-terminal residue" evidence="3">
    <location>
        <position position="1"/>
    </location>
</feature>
<dbReference type="EMBL" id="JABEZW010224226">
    <property type="protein sequence ID" value="MBA0786715.1"/>
    <property type="molecule type" value="Genomic_DNA"/>
</dbReference>
<dbReference type="PANTHER" id="PTHR47074">
    <property type="entry name" value="BNAC02G40300D PROTEIN"/>
    <property type="match status" value="1"/>
</dbReference>
<dbReference type="InterPro" id="IPR052929">
    <property type="entry name" value="RNase_H-like_EbsB-rel"/>
</dbReference>
<dbReference type="CDD" id="cd06222">
    <property type="entry name" value="RNase_H_like"/>
    <property type="match status" value="1"/>
</dbReference>
<dbReference type="Pfam" id="PF13966">
    <property type="entry name" value="zf-RVT"/>
    <property type="match status" value="1"/>
</dbReference>
<feature type="domain" description="RNase H type-1" evidence="1">
    <location>
        <begin position="193"/>
        <end position="311"/>
    </location>
</feature>
<dbReference type="InterPro" id="IPR036397">
    <property type="entry name" value="RNaseH_sf"/>
</dbReference>
<dbReference type="Proteomes" id="UP000593568">
    <property type="component" value="Unassembled WGS sequence"/>
</dbReference>
<evidence type="ECO:0008006" key="5">
    <source>
        <dbReference type="Google" id="ProtNLM"/>
    </source>
</evidence>
<dbReference type="InterPro" id="IPR012337">
    <property type="entry name" value="RNaseH-like_sf"/>
</dbReference>
<gene>
    <name evidence="3" type="ORF">Gotri_024825</name>
</gene>
<evidence type="ECO:0000259" key="1">
    <source>
        <dbReference type="Pfam" id="PF13456"/>
    </source>
</evidence>
<evidence type="ECO:0000313" key="3">
    <source>
        <dbReference type="EMBL" id="MBA0786715.1"/>
    </source>
</evidence>
<dbReference type="InterPro" id="IPR026960">
    <property type="entry name" value="RVT-Znf"/>
</dbReference>
<accession>A0A7J9FQ62</accession>
<organism evidence="3 4">
    <name type="scientific">Gossypium trilobum</name>
    <dbReference type="NCBI Taxonomy" id="34281"/>
    <lineage>
        <taxon>Eukaryota</taxon>
        <taxon>Viridiplantae</taxon>
        <taxon>Streptophyta</taxon>
        <taxon>Embryophyta</taxon>
        <taxon>Tracheophyta</taxon>
        <taxon>Spermatophyta</taxon>
        <taxon>Magnoliopsida</taxon>
        <taxon>eudicotyledons</taxon>
        <taxon>Gunneridae</taxon>
        <taxon>Pentapetalae</taxon>
        <taxon>rosids</taxon>
        <taxon>malvids</taxon>
        <taxon>Malvales</taxon>
        <taxon>Malvaceae</taxon>
        <taxon>Malvoideae</taxon>
        <taxon>Gossypium</taxon>
    </lineage>
</organism>
<dbReference type="PANTHER" id="PTHR47074:SF61">
    <property type="entry name" value="RNASE H TYPE-1 DOMAIN-CONTAINING PROTEIN"/>
    <property type="match status" value="1"/>
</dbReference>
<dbReference type="Gene3D" id="3.30.420.10">
    <property type="entry name" value="Ribonuclease H-like superfamily/Ribonuclease H"/>
    <property type="match status" value="1"/>
</dbReference>
<comment type="caution">
    <text evidence="3">The sequence shown here is derived from an EMBL/GenBank/DDBJ whole genome shotgun (WGS) entry which is preliminary data.</text>
</comment>
<proteinExistence type="predicted"/>
<dbReference type="GO" id="GO:0004523">
    <property type="term" value="F:RNA-DNA hybrid ribonuclease activity"/>
    <property type="evidence" value="ECO:0007669"/>
    <property type="project" value="InterPro"/>
</dbReference>
<evidence type="ECO:0000313" key="4">
    <source>
        <dbReference type="Proteomes" id="UP000593568"/>
    </source>
</evidence>
<sequence>TVRSAYKLLQRPNEYPRAYALQTIYRKFYKQLWSLNLPTKIKVTIWRLSWNYLPTKVNMQHRKLTVNTSFPRCGEIAKTINHLFRECPVTIDVRRALSFQNIMMNQSEDFVQWLTWVLAQLNPCQGRLFCCALWAIWGDRNKRVHEGKVRNGKEIANFINNYITEITGFEKRDPRIKKNKRWKYPQWEFIKINFDGAYNESQNRSASGIVARDSEGKVLLSCLEIHNDMPSAFTAEAIACWKAVQVGVEKGWQSLIFEGDCLAIIKKCSTKGRDRSMVGAYIYDIQQKIHGLNNIRFQHTPRSTNNLAHILPTETLRRREEIYLEMGVPEYAKDQTRYDGVSEPD</sequence>
<evidence type="ECO:0000259" key="2">
    <source>
        <dbReference type="Pfam" id="PF13966"/>
    </source>
</evidence>
<feature type="domain" description="Reverse transcriptase zinc-binding" evidence="2">
    <location>
        <begin position="1"/>
        <end position="91"/>
    </location>
</feature>
<dbReference type="InterPro" id="IPR044730">
    <property type="entry name" value="RNase_H-like_dom_plant"/>
</dbReference>
<reference evidence="3 4" key="1">
    <citation type="journal article" date="2019" name="Genome Biol. Evol.">
        <title>Insights into the evolution of the New World diploid cottons (Gossypium, subgenus Houzingenia) based on genome sequencing.</title>
        <authorList>
            <person name="Grover C.E."/>
            <person name="Arick M.A. 2nd"/>
            <person name="Thrash A."/>
            <person name="Conover J.L."/>
            <person name="Sanders W.S."/>
            <person name="Peterson D.G."/>
            <person name="Frelichowski J.E."/>
            <person name="Scheffler J.A."/>
            <person name="Scheffler B.E."/>
            <person name="Wendel J.F."/>
        </authorList>
    </citation>
    <scope>NUCLEOTIDE SEQUENCE [LARGE SCALE GENOMIC DNA]</scope>
    <source>
        <strain evidence="3">8</strain>
        <tissue evidence="3">Leaf</tissue>
    </source>
</reference>
<keyword evidence="4" id="KW-1185">Reference proteome</keyword>
<dbReference type="Pfam" id="PF13456">
    <property type="entry name" value="RVT_3"/>
    <property type="match status" value="1"/>
</dbReference>
<name>A0A7J9FQ62_9ROSI</name>
<protein>
    <recommendedName>
        <fullName evidence="5">RNase H type-1 domain-containing protein</fullName>
    </recommendedName>
</protein>